<sequence length="78" mass="8961">MESDDLFSSPTSRIMESDALFSNVPEDTKHRKQEKRQLHKLAKHTDNNNSNNTYNAAWRVSADSKGRFQRRSQVPAPS</sequence>
<proteinExistence type="predicted"/>
<evidence type="ECO:0000313" key="2">
    <source>
        <dbReference type="EMBL" id="GBN79599.1"/>
    </source>
</evidence>
<organism evidence="2 3">
    <name type="scientific">Araneus ventricosus</name>
    <name type="common">Orbweaver spider</name>
    <name type="synonym">Epeira ventricosa</name>
    <dbReference type="NCBI Taxonomy" id="182803"/>
    <lineage>
        <taxon>Eukaryota</taxon>
        <taxon>Metazoa</taxon>
        <taxon>Ecdysozoa</taxon>
        <taxon>Arthropoda</taxon>
        <taxon>Chelicerata</taxon>
        <taxon>Arachnida</taxon>
        <taxon>Araneae</taxon>
        <taxon>Araneomorphae</taxon>
        <taxon>Entelegynae</taxon>
        <taxon>Araneoidea</taxon>
        <taxon>Araneidae</taxon>
        <taxon>Araneus</taxon>
    </lineage>
</organism>
<keyword evidence="3" id="KW-1185">Reference proteome</keyword>
<feature type="region of interest" description="Disordered" evidence="1">
    <location>
        <begin position="1"/>
        <end position="55"/>
    </location>
</feature>
<comment type="caution">
    <text evidence="2">The sequence shown here is derived from an EMBL/GenBank/DDBJ whole genome shotgun (WGS) entry which is preliminary data.</text>
</comment>
<name>A0A4Y2RWI4_ARAVE</name>
<feature type="non-terminal residue" evidence="2">
    <location>
        <position position="78"/>
    </location>
</feature>
<gene>
    <name evidence="2" type="ORF">AVEN_155747_1</name>
</gene>
<dbReference type="Proteomes" id="UP000499080">
    <property type="component" value="Unassembled WGS sequence"/>
</dbReference>
<reference evidence="2 3" key="1">
    <citation type="journal article" date="2019" name="Sci. Rep.">
        <title>Orb-weaving spider Araneus ventricosus genome elucidates the spidroin gene catalogue.</title>
        <authorList>
            <person name="Kono N."/>
            <person name="Nakamura H."/>
            <person name="Ohtoshi R."/>
            <person name="Moran D.A.P."/>
            <person name="Shinohara A."/>
            <person name="Yoshida Y."/>
            <person name="Fujiwara M."/>
            <person name="Mori M."/>
            <person name="Tomita M."/>
            <person name="Arakawa K."/>
        </authorList>
    </citation>
    <scope>NUCLEOTIDE SEQUENCE [LARGE SCALE GENOMIC DNA]</scope>
</reference>
<feature type="compositionally biased region" description="Basic residues" evidence="1">
    <location>
        <begin position="30"/>
        <end position="42"/>
    </location>
</feature>
<protein>
    <submittedName>
        <fullName evidence="2">Uncharacterized protein</fullName>
    </submittedName>
</protein>
<dbReference type="AlphaFoldDB" id="A0A4Y2RWI4"/>
<evidence type="ECO:0000313" key="3">
    <source>
        <dbReference type="Proteomes" id="UP000499080"/>
    </source>
</evidence>
<dbReference type="EMBL" id="BGPR01147727">
    <property type="protein sequence ID" value="GBN79599.1"/>
    <property type="molecule type" value="Genomic_DNA"/>
</dbReference>
<evidence type="ECO:0000256" key="1">
    <source>
        <dbReference type="SAM" id="MobiDB-lite"/>
    </source>
</evidence>
<accession>A0A4Y2RWI4</accession>
<feature type="compositionally biased region" description="Polar residues" evidence="1">
    <location>
        <begin position="1"/>
        <end position="14"/>
    </location>
</feature>